<sequence length="102" mass="11540">MQVVLHAAVVCLEPNMCVDINGWSLLCYAMLHGDCMVQTVRDMSNDMTALYCMSFQLEQQQTNIANKKTKQQQHSHNNDNDNNNNDNNNNDNSSSSRSNSNQ</sequence>
<dbReference type="EMBL" id="CAJNNW010004408">
    <property type="protein sequence ID" value="CAE8646399.1"/>
    <property type="molecule type" value="Genomic_DNA"/>
</dbReference>
<reference evidence="2" key="1">
    <citation type="submission" date="2021-02" db="EMBL/GenBank/DDBJ databases">
        <authorList>
            <person name="Dougan E. K."/>
            <person name="Rhodes N."/>
            <person name="Thang M."/>
            <person name="Chan C."/>
        </authorList>
    </citation>
    <scope>NUCLEOTIDE SEQUENCE</scope>
</reference>
<gene>
    <name evidence="2" type="ORF">PGLA2088_LOCUS4775</name>
</gene>
<dbReference type="AlphaFoldDB" id="A0A813I5V9"/>
<evidence type="ECO:0000256" key="1">
    <source>
        <dbReference type="SAM" id="MobiDB-lite"/>
    </source>
</evidence>
<dbReference type="Proteomes" id="UP000626109">
    <property type="component" value="Unassembled WGS sequence"/>
</dbReference>
<accession>A0A813I5V9</accession>
<feature type="region of interest" description="Disordered" evidence="1">
    <location>
        <begin position="63"/>
        <end position="102"/>
    </location>
</feature>
<name>A0A813I5V9_POLGL</name>
<organism evidence="2 3">
    <name type="scientific">Polarella glacialis</name>
    <name type="common">Dinoflagellate</name>
    <dbReference type="NCBI Taxonomy" id="89957"/>
    <lineage>
        <taxon>Eukaryota</taxon>
        <taxon>Sar</taxon>
        <taxon>Alveolata</taxon>
        <taxon>Dinophyceae</taxon>
        <taxon>Suessiales</taxon>
        <taxon>Suessiaceae</taxon>
        <taxon>Polarella</taxon>
    </lineage>
</organism>
<feature type="compositionally biased region" description="Low complexity" evidence="1">
    <location>
        <begin position="80"/>
        <end position="102"/>
    </location>
</feature>
<evidence type="ECO:0000313" key="2">
    <source>
        <dbReference type="EMBL" id="CAE8646399.1"/>
    </source>
</evidence>
<evidence type="ECO:0000313" key="3">
    <source>
        <dbReference type="Proteomes" id="UP000626109"/>
    </source>
</evidence>
<comment type="caution">
    <text evidence="2">The sequence shown here is derived from an EMBL/GenBank/DDBJ whole genome shotgun (WGS) entry which is preliminary data.</text>
</comment>
<protein>
    <submittedName>
        <fullName evidence="2">Uncharacterized protein</fullName>
    </submittedName>
</protein>
<proteinExistence type="predicted"/>